<dbReference type="EMBL" id="VRMN01000001">
    <property type="protein sequence ID" value="KAA8498306.1"/>
    <property type="molecule type" value="Genomic_DNA"/>
</dbReference>
<dbReference type="InterPro" id="IPR027417">
    <property type="entry name" value="P-loop_NTPase"/>
</dbReference>
<feature type="compositionally biased region" description="Basic and acidic residues" evidence="1">
    <location>
        <begin position="756"/>
        <end position="772"/>
    </location>
</feature>
<dbReference type="SMART" id="SM00833">
    <property type="entry name" value="CobW_C"/>
    <property type="match status" value="1"/>
</dbReference>
<dbReference type="SUPFAM" id="SSF90002">
    <property type="entry name" value="Hypothetical protein YjiA, C-terminal domain"/>
    <property type="match status" value="1"/>
</dbReference>
<feature type="compositionally biased region" description="Acidic residues" evidence="1">
    <location>
        <begin position="219"/>
        <end position="233"/>
    </location>
</feature>
<dbReference type="InterPro" id="IPR011629">
    <property type="entry name" value="CobW-like_C"/>
</dbReference>
<feature type="compositionally biased region" description="Polar residues" evidence="1">
    <location>
        <begin position="179"/>
        <end position="208"/>
    </location>
</feature>
<dbReference type="Gene3D" id="3.40.50.300">
    <property type="entry name" value="P-loop containing nucleotide triphosphate hydrolases"/>
    <property type="match status" value="2"/>
</dbReference>
<feature type="region of interest" description="Disordered" evidence="1">
    <location>
        <begin position="639"/>
        <end position="659"/>
    </location>
</feature>
<comment type="caution">
    <text evidence="3">The sequence shown here is derived from an EMBL/GenBank/DDBJ whole genome shotgun (WGS) entry which is preliminary data.</text>
</comment>
<feature type="region of interest" description="Disordered" evidence="1">
    <location>
        <begin position="408"/>
        <end position="475"/>
    </location>
</feature>
<accession>A0A5J4Z3U1</accession>
<dbReference type="InterPro" id="IPR018247">
    <property type="entry name" value="EF_Hand_1_Ca_BS"/>
</dbReference>
<organism evidence="3 4">
    <name type="scientific">Porphyridium purpureum</name>
    <name type="common">Red alga</name>
    <name type="synonym">Porphyridium cruentum</name>
    <dbReference type="NCBI Taxonomy" id="35688"/>
    <lineage>
        <taxon>Eukaryota</taxon>
        <taxon>Rhodophyta</taxon>
        <taxon>Bangiophyceae</taxon>
        <taxon>Porphyridiales</taxon>
        <taxon>Porphyridiaceae</taxon>
        <taxon>Porphyridium</taxon>
    </lineage>
</organism>
<dbReference type="InterPro" id="IPR003495">
    <property type="entry name" value="CobW/HypB/UreG_nucleotide-bd"/>
</dbReference>
<feature type="compositionally biased region" description="Low complexity" evidence="1">
    <location>
        <begin position="730"/>
        <end position="749"/>
    </location>
</feature>
<name>A0A5J4Z3U1_PORPP</name>
<dbReference type="Pfam" id="PF07683">
    <property type="entry name" value="CobW_C"/>
    <property type="match status" value="2"/>
</dbReference>
<evidence type="ECO:0000313" key="3">
    <source>
        <dbReference type="EMBL" id="KAA8498306.1"/>
    </source>
</evidence>
<keyword evidence="4" id="KW-1185">Reference proteome</keyword>
<feature type="region of interest" description="Disordered" evidence="1">
    <location>
        <begin position="133"/>
        <end position="241"/>
    </location>
</feature>
<dbReference type="CDD" id="cd03112">
    <property type="entry name" value="CobW-like"/>
    <property type="match status" value="1"/>
</dbReference>
<dbReference type="PANTHER" id="PTHR43603:SF1">
    <property type="entry name" value="ZINC-REGULATED GTPASE METALLOPROTEIN ACTIVATOR 1"/>
    <property type="match status" value="1"/>
</dbReference>
<dbReference type="PANTHER" id="PTHR43603">
    <property type="entry name" value="COBW DOMAIN-CONTAINING PROTEIN DDB_G0274527"/>
    <property type="match status" value="1"/>
</dbReference>
<reference evidence="4" key="1">
    <citation type="journal article" date="2019" name="Nat. Commun.">
        <title>Expansion of phycobilisome linker gene families in mesophilic red algae.</title>
        <authorList>
            <person name="Lee J."/>
            <person name="Kim D."/>
            <person name="Bhattacharya D."/>
            <person name="Yoon H.S."/>
        </authorList>
    </citation>
    <scope>NUCLEOTIDE SEQUENCE [LARGE SCALE GENOMIC DNA]</scope>
    <source>
        <strain evidence="4">CCMP 1328</strain>
    </source>
</reference>
<evidence type="ECO:0000256" key="1">
    <source>
        <dbReference type="SAM" id="MobiDB-lite"/>
    </source>
</evidence>
<proteinExistence type="predicted"/>
<feature type="domain" description="CobW C-terminal" evidence="2">
    <location>
        <begin position="580"/>
        <end position="687"/>
    </location>
</feature>
<feature type="region of interest" description="Disordered" evidence="1">
    <location>
        <begin position="55"/>
        <end position="88"/>
    </location>
</feature>
<feature type="compositionally biased region" description="Basic and acidic residues" evidence="1">
    <location>
        <begin position="1072"/>
        <end position="1084"/>
    </location>
</feature>
<dbReference type="InterPro" id="IPR051927">
    <property type="entry name" value="Zn_Chap_cDPG_Synth"/>
</dbReference>
<evidence type="ECO:0000313" key="4">
    <source>
        <dbReference type="Proteomes" id="UP000324585"/>
    </source>
</evidence>
<dbReference type="OrthoDB" id="258627at2759"/>
<feature type="region of interest" description="Disordered" evidence="1">
    <location>
        <begin position="1071"/>
        <end position="1106"/>
    </location>
</feature>
<feature type="region of interest" description="Disordered" evidence="1">
    <location>
        <begin position="717"/>
        <end position="777"/>
    </location>
</feature>
<dbReference type="Pfam" id="PF02492">
    <property type="entry name" value="cobW"/>
    <property type="match status" value="2"/>
</dbReference>
<dbReference type="SUPFAM" id="SSF52540">
    <property type="entry name" value="P-loop containing nucleoside triphosphate hydrolases"/>
    <property type="match status" value="1"/>
</dbReference>
<evidence type="ECO:0000259" key="2">
    <source>
        <dbReference type="SMART" id="SM00833"/>
    </source>
</evidence>
<dbReference type="AlphaFoldDB" id="A0A5J4Z3U1"/>
<sequence length="1199" mass="129704">MPTSACPVRARANFSRTRGAKRVAWLAASDLPLDLSDDRSLSMSEFSRFMLATSDETEASTSKVKQEADARKPASAPGSVQKEKSTGADVRMGFTPRVTIISCCDLELRRQFCSTVLTRIPSDTRVVLITVNDPGKDARAPPPRTDSTGKVDTVDASPASKGRGAGSSVSEAPGAASGVISQSGMLPSPIDQFSQPQNVAVLSPTSPSMPAVRSQDLDNVTDPESGSESEEDATSNVSFSHAPRGFRNLELKDALTGAAGTARDTEEEEALSPAWYHCESITELYDVVRTLSQRRDFDCIFVEMSGLDSMKPRYVAQDLHAMTNIKVDSLVTVIDGDAFIRDFNAISKKDEISDTSGEQEVGLDVAAALSADFAQTEDGALSDWESPAQGYDGALAAAEDAFERRQMEANSVDGVSQTPGQPGEVEQPAVSSEEVPENELLGASQPVVPAETTISESKTEPREKTRSRKVSPKSVPESMRLISTVSLVEDANMVVACASGLSGPLPIDEETGKTELEMIINILNRPATVITAPLAQVPCEAMMNTALYDPVKTELGASWRRALFAEKNTDAVKLGKSVKASTLVYRSERPFRPESLYDYMKNMSLFDGVMRSRGRLWIASRNKYPLLWEQAGDVGTLSRGPNFRDDARSGGAAGNRDERFGGRTTEIVFVGRALDKERIRGLLDSCLLNDEEMVFTNKWESLADPFDVFVPLESDDEDDAEEDLDWMSGSAPNRVAPAPAPAPASSSDARSSKTNSGERQDANDKGQSRKVEANAASDTLSTLNRDVGRLVRDRAVGDAATSEDAVLSLGAFAGEKAATKAEGGGERVPSSSNDEAGVLVSWDTETADSILQKVPSIGLPVTLITGFLGAGKSSLINHILNETPDLKIAVLVNEFGEINIDKQIVSRQGSGGKDWVDAELLDPISLENGCICCSINRSFQEAVEKILALGDRVDYLLVETSGVADPVPILNTLNAFDLSNRIRMDGIISLIDASNFDESQVLESETMMSQVFVADTFLMSKTDITPPERVEEIITFLKSKRPGARILKVKRGVVPVKYILDVGLRLSPEASAEARKYQPADDTVKSGTDQDQSAAHECAGDECDHESHRDVVDMDKKESNHLERDGFQTISFRSSKPFNADRFMDKFLQQIPPGVYRAKGLLLFSDDPGSRSIFFSLPDDDLISKRPLGLMVSRVRTSS</sequence>
<dbReference type="Proteomes" id="UP000324585">
    <property type="component" value="Unassembled WGS sequence"/>
</dbReference>
<gene>
    <name evidence="3" type="ORF">FVE85_5891</name>
</gene>
<protein>
    <submittedName>
        <fullName evidence="3">Putative metal chaperone YciC</fullName>
    </submittedName>
</protein>
<dbReference type="PROSITE" id="PS00018">
    <property type="entry name" value="EF_HAND_1"/>
    <property type="match status" value="1"/>
</dbReference>